<dbReference type="Gene3D" id="3.40.640.10">
    <property type="entry name" value="Type I PLP-dependent aspartate aminotransferase-like (Major domain)"/>
    <property type="match status" value="1"/>
</dbReference>
<protein>
    <submittedName>
        <fullName evidence="2">Aminotransferase DegT</fullName>
    </submittedName>
</protein>
<comment type="caution">
    <text evidence="2">The sequence shown here is derived from an EMBL/GenBank/DDBJ whole genome shotgun (WGS) entry which is preliminary data.</text>
</comment>
<dbReference type="InterPro" id="IPR015422">
    <property type="entry name" value="PyrdxlP-dep_Trfase_small"/>
</dbReference>
<accession>A0A2H0TEI8</accession>
<dbReference type="AlphaFoldDB" id="A0A2H0TEI8"/>
<comment type="similarity">
    <text evidence="1">Belongs to the DegT/DnrJ/EryC1 family.</text>
</comment>
<dbReference type="PANTHER" id="PTHR30244">
    <property type="entry name" value="TRANSAMINASE"/>
    <property type="match status" value="1"/>
</dbReference>
<dbReference type="Proteomes" id="UP000231503">
    <property type="component" value="Unassembled WGS sequence"/>
</dbReference>
<proteinExistence type="inferred from homology"/>
<dbReference type="InterPro" id="IPR015424">
    <property type="entry name" value="PyrdxlP-dep_Trfase"/>
</dbReference>
<organism evidence="2 3">
    <name type="scientific">Candidatus Niyogibacteria bacterium CG10_big_fil_rev_8_21_14_0_10_46_36</name>
    <dbReference type="NCBI Taxonomy" id="1974726"/>
    <lineage>
        <taxon>Bacteria</taxon>
        <taxon>Candidatus Niyogiibacteriota</taxon>
    </lineage>
</organism>
<dbReference type="SUPFAM" id="SSF53383">
    <property type="entry name" value="PLP-dependent transferases"/>
    <property type="match status" value="1"/>
</dbReference>
<dbReference type="InterPro" id="IPR015421">
    <property type="entry name" value="PyrdxlP-dep_Trfase_major"/>
</dbReference>
<evidence type="ECO:0000256" key="1">
    <source>
        <dbReference type="RuleBase" id="RU004508"/>
    </source>
</evidence>
<keyword evidence="2" id="KW-0032">Aminotransferase</keyword>
<dbReference type="GO" id="GO:0000271">
    <property type="term" value="P:polysaccharide biosynthetic process"/>
    <property type="evidence" value="ECO:0007669"/>
    <property type="project" value="TreeGrafter"/>
</dbReference>
<dbReference type="EMBL" id="PFCO01000001">
    <property type="protein sequence ID" value="PIR69962.1"/>
    <property type="molecule type" value="Genomic_DNA"/>
</dbReference>
<sequence length="392" mass="44547">MKTRYPLAEQVINTEDIDALREWLGTYPRLTKGEETEAFEREWAGHMGSRFAVFVNSGSSANLLAAYAEAYLAGDAGTRNKKVIVPATGWPTSIAPFMQAGFQSLMCGTNKEDFGYDYNQLEDTLKRHSPFYVVLVHTLGVPADMDIIRALQDAYGFCLVLEDACASYGATYRGEPVGSSGSMSSFSFYFGHQLSTIEGGMICTQNKELHDMLMMLRSHGWQKDLMRKDQLALFAKYGPDSFYDPFLFVVPGFNVRATDIQAFLGRRQIQKAKDIFAIRNRNHVLYARSLKTVSRQTWGEEKEPCSIHFCAVAQSREHRRRILEALTRHGIESRVFSAGNLGRHPFWTERYGEFRHPVSDWLYNRGFFLPNNESLTENDIKCICEVVNNVDI</sequence>
<reference evidence="3" key="1">
    <citation type="submission" date="2017-09" db="EMBL/GenBank/DDBJ databases">
        <title>Depth-based differentiation of microbial function through sediment-hosted aquifers and enrichment of novel symbionts in the deep terrestrial subsurface.</title>
        <authorList>
            <person name="Probst A.J."/>
            <person name="Ladd B."/>
            <person name="Jarett J.K."/>
            <person name="Geller-Mcgrath D.E."/>
            <person name="Sieber C.M.K."/>
            <person name="Emerson J.B."/>
            <person name="Anantharaman K."/>
            <person name="Thomas B.C."/>
            <person name="Malmstrom R."/>
            <person name="Stieglmeier M."/>
            <person name="Klingl A."/>
            <person name="Woyke T."/>
            <person name="Ryan C.M."/>
            <person name="Banfield J.F."/>
        </authorList>
    </citation>
    <scope>NUCLEOTIDE SEQUENCE [LARGE SCALE GENOMIC DNA]</scope>
</reference>
<dbReference type="InterPro" id="IPR000653">
    <property type="entry name" value="DegT/StrS_aminotransferase"/>
</dbReference>
<evidence type="ECO:0000313" key="3">
    <source>
        <dbReference type="Proteomes" id="UP000231503"/>
    </source>
</evidence>
<dbReference type="PIRSF" id="PIRSF000390">
    <property type="entry name" value="PLP_StrS"/>
    <property type="match status" value="1"/>
</dbReference>
<keyword evidence="2" id="KW-0808">Transferase</keyword>
<dbReference type="GO" id="GO:0030170">
    <property type="term" value="F:pyridoxal phosphate binding"/>
    <property type="evidence" value="ECO:0007669"/>
    <property type="project" value="TreeGrafter"/>
</dbReference>
<keyword evidence="1" id="KW-0663">Pyridoxal phosphate</keyword>
<dbReference type="Pfam" id="PF01041">
    <property type="entry name" value="DegT_DnrJ_EryC1"/>
    <property type="match status" value="1"/>
</dbReference>
<dbReference type="PANTHER" id="PTHR30244:SF34">
    <property type="entry name" value="DTDP-4-AMINO-4,6-DIDEOXYGALACTOSE TRANSAMINASE"/>
    <property type="match status" value="1"/>
</dbReference>
<evidence type="ECO:0000313" key="2">
    <source>
        <dbReference type="EMBL" id="PIR69962.1"/>
    </source>
</evidence>
<name>A0A2H0TEI8_9BACT</name>
<dbReference type="GO" id="GO:0008483">
    <property type="term" value="F:transaminase activity"/>
    <property type="evidence" value="ECO:0007669"/>
    <property type="project" value="UniProtKB-KW"/>
</dbReference>
<dbReference type="Gene3D" id="3.90.1150.10">
    <property type="entry name" value="Aspartate Aminotransferase, domain 1"/>
    <property type="match status" value="1"/>
</dbReference>
<gene>
    <name evidence="2" type="ORF">COU47_00830</name>
</gene>